<dbReference type="RefSeq" id="WP_186837082.1">
    <property type="nucleotide sequence ID" value="NZ_JACOPD010000006.1"/>
</dbReference>
<evidence type="ECO:0000259" key="4">
    <source>
        <dbReference type="Pfam" id="PF01095"/>
    </source>
</evidence>
<evidence type="ECO:0000256" key="1">
    <source>
        <dbReference type="ARBA" id="ARBA00008891"/>
    </source>
</evidence>
<dbReference type="EMBL" id="JACOPD010000006">
    <property type="protein sequence ID" value="MBC5681290.1"/>
    <property type="molecule type" value="Genomic_DNA"/>
</dbReference>
<evidence type="ECO:0000313" key="6">
    <source>
        <dbReference type="Proteomes" id="UP000628463"/>
    </source>
</evidence>
<evidence type="ECO:0000256" key="3">
    <source>
        <dbReference type="ARBA" id="ARBA00023085"/>
    </source>
</evidence>
<evidence type="ECO:0000256" key="2">
    <source>
        <dbReference type="ARBA" id="ARBA00022801"/>
    </source>
</evidence>
<keyword evidence="6" id="KW-1185">Reference proteome</keyword>
<keyword evidence="2" id="KW-0378">Hydrolase</keyword>
<feature type="domain" description="Pectinesterase catalytic" evidence="4">
    <location>
        <begin position="162"/>
        <end position="311"/>
    </location>
</feature>
<organism evidence="5 6">
    <name type="scientific">Lachnospira hominis</name>
    <name type="common">ex Liu et al. 2021</name>
    <dbReference type="NCBI Taxonomy" id="2763051"/>
    <lineage>
        <taxon>Bacteria</taxon>
        <taxon>Bacillati</taxon>
        <taxon>Bacillota</taxon>
        <taxon>Clostridia</taxon>
        <taxon>Lachnospirales</taxon>
        <taxon>Lachnospiraceae</taxon>
        <taxon>Lachnospira</taxon>
    </lineage>
</organism>
<proteinExistence type="inferred from homology"/>
<dbReference type="InterPro" id="IPR012334">
    <property type="entry name" value="Pectin_lyas_fold"/>
</dbReference>
<comment type="similarity">
    <text evidence="1">Belongs to the pectinesterase family.</text>
</comment>
<dbReference type="Gene3D" id="2.160.20.10">
    <property type="entry name" value="Single-stranded right-handed beta-helix, Pectin lyase-like"/>
    <property type="match status" value="1"/>
</dbReference>
<dbReference type="PANTHER" id="PTHR31321">
    <property type="entry name" value="ACYL-COA THIOESTER HYDROLASE YBHC-RELATED"/>
    <property type="match status" value="1"/>
</dbReference>
<dbReference type="Pfam" id="PF01095">
    <property type="entry name" value="Pectinesterase"/>
    <property type="match status" value="2"/>
</dbReference>
<reference evidence="5 6" key="1">
    <citation type="submission" date="2020-08" db="EMBL/GenBank/DDBJ databases">
        <title>Genome public.</title>
        <authorList>
            <person name="Liu C."/>
            <person name="Sun Q."/>
        </authorList>
    </citation>
    <scope>NUCLEOTIDE SEQUENCE [LARGE SCALE GENOMIC DNA]</scope>
    <source>
        <strain evidence="5 6">NSJ-43</strain>
    </source>
</reference>
<dbReference type="SUPFAM" id="SSF51126">
    <property type="entry name" value="Pectin lyase-like"/>
    <property type="match status" value="1"/>
</dbReference>
<feature type="domain" description="Pectinesterase catalytic" evidence="4">
    <location>
        <begin position="2"/>
        <end position="136"/>
    </location>
</feature>
<evidence type="ECO:0000313" key="5">
    <source>
        <dbReference type="EMBL" id="MBC5681290.1"/>
    </source>
</evidence>
<comment type="caution">
    <text evidence="5">The sequence shown here is derived from an EMBL/GenBank/DDBJ whole genome shotgun (WGS) entry which is preliminary data.</text>
</comment>
<accession>A0ABR7G1H6</accession>
<gene>
    <name evidence="5" type="ORF">H8S01_09985</name>
</gene>
<sequence length="319" mass="36266">MITVAKDSTGDFTSIQAAVDSIKSTPEIIYIKNGIYNERVEIRLDNVTLKGESAKDTIITNNYYARMIMDDGIKRGTFRSYTFFVNANHFRASDITFENSSGFGLDVGQAVAVYAEGDDIHFKNCRMLGHQDTLFTGPLPLKEKEPGGFTGPTEFAKRIPGRQLYEDCYICGEIDFIFGSATAYFKNCELYALNRNQKINSYYTAPSTYSNQKYGYVFDHCRLTGNCPDRTVMLSRPWRIYAKAVFLNCEMSGQITETGFSDWNKEESHDTCYYAEYNCHGEGYVPQKRPPYVHQLTEAEAEEYTMEKVLNAPVYPAEP</sequence>
<dbReference type="Proteomes" id="UP000628463">
    <property type="component" value="Unassembled WGS sequence"/>
</dbReference>
<dbReference type="InterPro" id="IPR011050">
    <property type="entry name" value="Pectin_lyase_fold/virulence"/>
</dbReference>
<keyword evidence="3" id="KW-0063">Aspartyl esterase</keyword>
<name>A0ABR7G1H6_9FIRM</name>
<dbReference type="PANTHER" id="PTHR31321:SF57">
    <property type="entry name" value="PECTINESTERASE 53-RELATED"/>
    <property type="match status" value="1"/>
</dbReference>
<dbReference type="InterPro" id="IPR000070">
    <property type="entry name" value="Pectinesterase_cat"/>
</dbReference>
<protein>
    <submittedName>
        <fullName evidence="5">Pectin methylesterase</fullName>
    </submittedName>
</protein>